<sequence>MPDFSLRNNQRSVLGLILVIGLALFMLWPGSKIFLVLFAAVLLAVFINAIVSLIPSQRSEPSLILRVGVILLLVFLMTLFFVLIGPGFGSQMAQLTERLPLAIDRLQAVVTHKSWWTDLQKNLPLENLQPDGAQIMSGITGIFSTTMGAMTNMFLTVLIGFYIAIQPQLYLGGFLHLVPKVNRDRARQLMRALNHALSWWMLGRLASMVVVGVLTTAGLMLIDMPLALVLGVIAGLFAFVPYIGPIASAVPAILLGLLESPLTAGYVIAIYTLVQFIEGNFLTPWIQRRAVALAPAVLLTMQFSMGLFYGLFGVLIATPLAVVAIVTIQILYVQNILGDPVRLLGEHSPNQK</sequence>
<dbReference type="GO" id="GO:0055085">
    <property type="term" value="P:transmembrane transport"/>
    <property type="evidence" value="ECO:0007669"/>
    <property type="project" value="TreeGrafter"/>
</dbReference>
<comment type="similarity">
    <text evidence="2">Belongs to the autoinducer-2 exporter (AI-2E) (TC 2.A.86) family.</text>
</comment>
<dbReference type="InterPro" id="IPR002549">
    <property type="entry name" value="AI-2E-like"/>
</dbReference>
<keyword evidence="5 6" id="KW-0472">Membrane</keyword>
<proteinExistence type="inferred from homology"/>
<organism evidence="7 8">
    <name type="scientific">Candidatus Tenderia electrophaga</name>
    <dbReference type="NCBI Taxonomy" id="1748243"/>
    <lineage>
        <taxon>Bacteria</taxon>
        <taxon>Pseudomonadati</taxon>
        <taxon>Pseudomonadota</taxon>
        <taxon>Gammaproteobacteria</taxon>
        <taxon>Candidatus Tenderiales</taxon>
        <taxon>Candidatus Tenderiaceae</taxon>
        <taxon>Candidatus Tenderia</taxon>
    </lineage>
</organism>
<evidence type="ECO:0000256" key="6">
    <source>
        <dbReference type="SAM" id="Phobius"/>
    </source>
</evidence>
<evidence type="ECO:0000256" key="3">
    <source>
        <dbReference type="ARBA" id="ARBA00022692"/>
    </source>
</evidence>
<protein>
    <recommendedName>
        <fullName evidence="9">Permease</fullName>
    </recommendedName>
</protein>
<feature type="transmembrane region" description="Helical" evidence="6">
    <location>
        <begin position="153"/>
        <end position="178"/>
    </location>
</feature>
<feature type="transmembrane region" description="Helical" evidence="6">
    <location>
        <begin position="63"/>
        <end position="84"/>
    </location>
</feature>
<feature type="transmembrane region" description="Helical" evidence="6">
    <location>
        <begin position="265"/>
        <end position="286"/>
    </location>
</feature>
<evidence type="ECO:0000256" key="1">
    <source>
        <dbReference type="ARBA" id="ARBA00004141"/>
    </source>
</evidence>
<accession>A0A0S2TBB1</accession>
<evidence type="ECO:0000313" key="8">
    <source>
        <dbReference type="Proteomes" id="UP000055136"/>
    </source>
</evidence>
<dbReference type="PANTHER" id="PTHR21716:SF62">
    <property type="entry name" value="TRANSPORT PROTEIN YDBI-RELATED"/>
    <property type="match status" value="1"/>
</dbReference>
<evidence type="ECO:0000313" key="7">
    <source>
        <dbReference type="EMBL" id="ALP52430.1"/>
    </source>
</evidence>
<dbReference type="STRING" id="1748243.Tel_04320"/>
<dbReference type="AlphaFoldDB" id="A0A0S2TBB1"/>
<evidence type="ECO:0000256" key="5">
    <source>
        <dbReference type="ARBA" id="ARBA00023136"/>
    </source>
</evidence>
<reference evidence="7" key="1">
    <citation type="submission" date="2015-10" db="EMBL/GenBank/DDBJ databases">
        <title>Description of Candidatus Tenderia electrophaga gen. nov, sp. nov., an Uncultivated Electroautotroph from a Biocathode Enrichment.</title>
        <authorList>
            <person name="Eddie B.J."/>
            <person name="Malanoski A.P."/>
            <person name="Wang Z."/>
            <person name="Hall R.J."/>
            <person name="Oh S.D."/>
            <person name="Heiner C."/>
            <person name="Lin B."/>
            <person name="Strycharz-Glaven S.M."/>
        </authorList>
    </citation>
    <scope>NUCLEOTIDE SEQUENCE [LARGE SCALE GENOMIC DNA]</scope>
    <source>
        <strain evidence="7">NRL1</strain>
    </source>
</reference>
<feature type="transmembrane region" description="Helical" evidence="6">
    <location>
        <begin position="306"/>
        <end position="333"/>
    </location>
</feature>
<dbReference type="Proteomes" id="UP000055136">
    <property type="component" value="Chromosome"/>
</dbReference>
<evidence type="ECO:0000256" key="4">
    <source>
        <dbReference type="ARBA" id="ARBA00022989"/>
    </source>
</evidence>
<name>A0A0S2TBB1_9GAMM</name>
<feature type="transmembrane region" description="Helical" evidence="6">
    <location>
        <begin position="199"/>
        <end position="222"/>
    </location>
</feature>
<gene>
    <name evidence="7" type="ORF">Tel_04320</name>
</gene>
<comment type="subcellular location">
    <subcellularLocation>
        <location evidence="1">Membrane</location>
        <topology evidence="1">Multi-pass membrane protein</topology>
    </subcellularLocation>
</comment>
<evidence type="ECO:0000256" key="2">
    <source>
        <dbReference type="ARBA" id="ARBA00009773"/>
    </source>
</evidence>
<dbReference type="GO" id="GO:0016020">
    <property type="term" value="C:membrane"/>
    <property type="evidence" value="ECO:0007669"/>
    <property type="project" value="UniProtKB-SubCell"/>
</dbReference>
<feature type="transmembrane region" description="Helical" evidence="6">
    <location>
        <begin position="12"/>
        <end position="28"/>
    </location>
</feature>
<evidence type="ECO:0008006" key="9">
    <source>
        <dbReference type="Google" id="ProtNLM"/>
    </source>
</evidence>
<keyword evidence="4 6" id="KW-1133">Transmembrane helix</keyword>
<dbReference type="EMBL" id="CP013099">
    <property type="protein sequence ID" value="ALP52430.1"/>
    <property type="molecule type" value="Genomic_DNA"/>
</dbReference>
<dbReference type="KEGG" id="tee:Tel_04320"/>
<feature type="transmembrane region" description="Helical" evidence="6">
    <location>
        <begin position="34"/>
        <end position="51"/>
    </location>
</feature>
<keyword evidence="3 6" id="KW-0812">Transmembrane</keyword>
<keyword evidence="8" id="KW-1185">Reference proteome</keyword>
<feature type="transmembrane region" description="Helical" evidence="6">
    <location>
        <begin position="228"/>
        <end position="258"/>
    </location>
</feature>
<dbReference type="Pfam" id="PF01594">
    <property type="entry name" value="AI-2E_transport"/>
    <property type="match status" value="1"/>
</dbReference>
<dbReference type="PANTHER" id="PTHR21716">
    <property type="entry name" value="TRANSMEMBRANE PROTEIN"/>
    <property type="match status" value="1"/>
</dbReference>